<accession>A0A0X8FBQ8</accession>
<keyword evidence="1" id="KW-1133">Transmembrane helix</keyword>
<evidence type="ECO:0000313" key="2">
    <source>
        <dbReference type="EMBL" id="AMB94204.1"/>
    </source>
</evidence>
<proteinExistence type="predicted"/>
<evidence type="ECO:0000313" key="5">
    <source>
        <dbReference type="Proteomes" id="UP000234239"/>
    </source>
</evidence>
<dbReference type="SUPFAM" id="SSF158560">
    <property type="entry name" value="BH3980-like"/>
    <property type="match status" value="1"/>
</dbReference>
<dbReference type="EMBL" id="PKGY01000002">
    <property type="protein sequence ID" value="PKZ22380.1"/>
    <property type="molecule type" value="Genomic_DNA"/>
</dbReference>
<evidence type="ECO:0000256" key="1">
    <source>
        <dbReference type="SAM" id="Phobius"/>
    </source>
</evidence>
<reference evidence="3 5" key="3">
    <citation type="submission" date="2017-12" db="EMBL/GenBank/DDBJ databases">
        <title>Phylogenetic diversity of female urinary microbiome.</title>
        <authorList>
            <person name="Thomas-White K."/>
            <person name="Wolfe A.J."/>
        </authorList>
    </citation>
    <scope>NUCLEOTIDE SEQUENCE [LARGE SCALE GENOMIC DNA]</scope>
    <source>
        <strain evidence="3 5">UMB0139</strain>
    </source>
</reference>
<feature type="transmembrane region" description="Helical" evidence="1">
    <location>
        <begin position="182"/>
        <end position="200"/>
    </location>
</feature>
<protein>
    <recommendedName>
        <fullName evidence="6">DUF1129 domain-containing protein</fullName>
    </recommendedName>
</protein>
<dbReference type="Proteomes" id="UP000234239">
    <property type="component" value="Unassembled WGS sequence"/>
</dbReference>
<reference evidence="4" key="2">
    <citation type="submission" date="2016-01" db="EMBL/GenBank/DDBJ databases">
        <title>Six Aerococcus type strain genome sequencing and assembly using PacBio and Illumina Hiseq.</title>
        <authorList>
            <person name="Carkaci D."/>
            <person name="Dargis R."/>
            <person name="Nielsen X.C."/>
            <person name="Skovgaard O."/>
            <person name="Fuursted K."/>
            <person name="Christensen J.J."/>
        </authorList>
    </citation>
    <scope>NUCLEOTIDE SEQUENCE [LARGE SCALE GENOMIC DNA]</scope>
    <source>
        <strain evidence="4">CCUG43001</strain>
    </source>
</reference>
<gene>
    <name evidence="2" type="ORF">AWM72_05260</name>
    <name evidence="3" type="ORF">CYJ28_04495</name>
</gene>
<reference evidence="2 4" key="1">
    <citation type="journal article" date="2016" name="Genome Announc.">
        <title>Complete Genome Sequences of Aerococcus christensenii CCUG 28831T, Aerococcus sanguinicola CCUG 43001T, Aerococcus urinae CCUG 36881T, Aerococcus urinaeequi CCUG 28094T, Aerococcus urinaehominis CCUG 42038 BT, and Aerococcus viridans CCUG 4311T.</title>
        <authorList>
            <person name="Carkaci D."/>
            <person name="Dargis R."/>
            <person name="Nielsen X.C."/>
            <person name="Skovgaard O."/>
            <person name="Fuursted K."/>
            <person name="Christensen J.J."/>
        </authorList>
    </citation>
    <scope>NUCLEOTIDE SEQUENCE [LARGE SCALE GENOMIC DNA]</scope>
    <source>
        <strain evidence="2 4">CCUG43001</strain>
    </source>
</reference>
<keyword evidence="1" id="KW-0812">Transmembrane</keyword>
<sequence length="296" mass="34793">MTEESIEKEGVRPLYDLNQERAQALKQPWQLYYYAVKGYVITEVEMQAPVDQMLSELLDRLEKAQRLEQAPKEALGKHPHAYARQELRHLDVPRYVENFSRYVYYLLIYLVITYGLFALFQFGYGIYYYGDLNSAWNMPVPISLLGLPLQFLMLATSVFFLFKFIRQSACGHLWQKRHHIMYLLAAILSALAFLVIPFFSLAYHVLIIRIPVFLLALCLVLAAGYHFSSRHLHIDQHIDRLFEDRVRKAKQKAIEQNMDIRLADKLPNKWATLKLKRPLINRSTVKKAKEEQKEDK</sequence>
<dbReference type="Proteomes" id="UP000069912">
    <property type="component" value="Chromosome"/>
</dbReference>
<dbReference type="InterPro" id="IPR036259">
    <property type="entry name" value="MFS_trans_sf"/>
</dbReference>
<keyword evidence="4" id="KW-1185">Reference proteome</keyword>
<keyword evidence="1" id="KW-0472">Membrane</keyword>
<name>A0A0X8FBQ8_9LACT</name>
<evidence type="ECO:0000313" key="4">
    <source>
        <dbReference type="Proteomes" id="UP000069912"/>
    </source>
</evidence>
<dbReference type="SUPFAM" id="SSF103473">
    <property type="entry name" value="MFS general substrate transporter"/>
    <property type="match status" value="1"/>
</dbReference>
<dbReference type="OrthoDB" id="2136192at2"/>
<dbReference type="KEGG" id="asan:AWM72_05260"/>
<evidence type="ECO:0008006" key="6">
    <source>
        <dbReference type="Google" id="ProtNLM"/>
    </source>
</evidence>
<dbReference type="AlphaFoldDB" id="A0A0X8FBQ8"/>
<dbReference type="RefSeq" id="WP_067974338.1">
    <property type="nucleotide sequence ID" value="NZ_CAJHKM010000001.1"/>
</dbReference>
<feature type="transmembrane region" description="Helical" evidence="1">
    <location>
        <begin position="102"/>
        <end position="130"/>
    </location>
</feature>
<feature type="transmembrane region" description="Helical" evidence="1">
    <location>
        <begin position="206"/>
        <end position="227"/>
    </location>
</feature>
<organism evidence="2 4">
    <name type="scientific">Aerococcus sanguinicola</name>
    <dbReference type="NCBI Taxonomy" id="119206"/>
    <lineage>
        <taxon>Bacteria</taxon>
        <taxon>Bacillati</taxon>
        <taxon>Bacillota</taxon>
        <taxon>Bacilli</taxon>
        <taxon>Lactobacillales</taxon>
        <taxon>Aerococcaceae</taxon>
        <taxon>Aerococcus</taxon>
    </lineage>
</organism>
<feature type="transmembrane region" description="Helical" evidence="1">
    <location>
        <begin position="142"/>
        <end position="162"/>
    </location>
</feature>
<evidence type="ECO:0000313" key="3">
    <source>
        <dbReference type="EMBL" id="PKZ22380.1"/>
    </source>
</evidence>
<dbReference type="GeneID" id="92903472"/>
<dbReference type="EMBL" id="CP014160">
    <property type="protein sequence ID" value="AMB94204.1"/>
    <property type="molecule type" value="Genomic_DNA"/>
</dbReference>